<evidence type="ECO:0000259" key="8">
    <source>
        <dbReference type="PROSITE" id="PS51352"/>
    </source>
</evidence>
<feature type="transmembrane region" description="Helical" evidence="7">
    <location>
        <begin position="199"/>
        <end position="231"/>
    </location>
</feature>
<evidence type="ECO:0000256" key="3">
    <source>
        <dbReference type="ARBA" id="ARBA00022692"/>
    </source>
</evidence>
<dbReference type="Gene3D" id="2.60.40.1250">
    <property type="entry name" value="Thiol:disulfide interchange protein DsbD, N-terminal domain"/>
    <property type="match status" value="1"/>
</dbReference>
<dbReference type="PANTHER" id="PTHR32234">
    <property type="entry name" value="THIOL:DISULFIDE INTERCHANGE PROTEIN DSBD"/>
    <property type="match status" value="1"/>
</dbReference>
<evidence type="ECO:0000256" key="2">
    <source>
        <dbReference type="ARBA" id="ARBA00022475"/>
    </source>
</evidence>
<dbReference type="InterPro" id="IPR003834">
    <property type="entry name" value="Cyt_c_assmbl_TM_dom"/>
</dbReference>
<dbReference type="CDD" id="cd02953">
    <property type="entry name" value="DsbDgamma"/>
    <property type="match status" value="1"/>
</dbReference>
<dbReference type="InterPro" id="IPR013766">
    <property type="entry name" value="Thioredoxin_domain"/>
</dbReference>
<dbReference type="Proteomes" id="UP000518288">
    <property type="component" value="Unassembled WGS sequence"/>
</dbReference>
<dbReference type="Pfam" id="PF13899">
    <property type="entry name" value="Thioredoxin_7"/>
    <property type="match status" value="1"/>
</dbReference>
<feature type="domain" description="Thioredoxin" evidence="8">
    <location>
        <begin position="417"/>
        <end position="554"/>
    </location>
</feature>
<reference evidence="9 10" key="1">
    <citation type="submission" date="2020-07" db="EMBL/GenBank/DDBJ databases">
        <title>Genomic Encyclopedia of Archaeal and Bacterial Type Strains, Phase II (KMG-II): from individual species to whole genera.</title>
        <authorList>
            <person name="Goeker M."/>
        </authorList>
    </citation>
    <scope>NUCLEOTIDE SEQUENCE [LARGE SCALE GENOMIC DNA]</scope>
    <source>
        <strain evidence="9 10">DSM 21226</strain>
    </source>
</reference>
<dbReference type="InterPro" id="IPR036249">
    <property type="entry name" value="Thioredoxin-like_sf"/>
</dbReference>
<dbReference type="EC" id="1.8.1.8" evidence="9"/>
<dbReference type="AlphaFoldDB" id="A0A7Y9U7G3"/>
<comment type="subcellular location">
    <subcellularLocation>
        <location evidence="1">Cell membrane</location>
        <topology evidence="1">Multi-pass membrane protein</topology>
    </subcellularLocation>
</comment>
<keyword evidence="2" id="KW-1003">Cell membrane</keyword>
<feature type="transmembrane region" description="Helical" evidence="7">
    <location>
        <begin position="322"/>
        <end position="352"/>
    </location>
</feature>
<dbReference type="NCBIfam" id="NF001419">
    <property type="entry name" value="PRK00293.1"/>
    <property type="match status" value="1"/>
</dbReference>
<feature type="transmembrane region" description="Helical" evidence="7">
    <location>
        <begin position="358"/>
        <end position="381"/>
    </location>
</feature>
<keyword evidence="6 7" id="KW-0472">Membrane</keyword>
<dbReference type="SUPFAM" id="SSF52833">
    <property type="entry name" value="Thioredoxin-like"/>
    <property type="match status" value="1"/>
</dbReference>
<dbReference type="GO" id="GO:0005886">
    <property type="term" value="C:plasma membrane"/>
    <property type="evidence" value="ECO:0007669"/>
    <property type="project" value="UniProtKB-SubCell"/>
</dbReference>
<evidence type="ECO:0000256" key="4">
    <source>
        <dbReference type="ARBA" id="ARBA00022748"/>
    </source>
</evidence>
<dbReference type="SUPFAM" id="SSF74863">
    <property type="entry name" value="Thiol:disulfide interchange protein DsbD, N-terminal domain (DsbD-alpha)"/>
    <property type="match status" value="1"/>
</dbReference>
<dbReference type="GO" id="GO:0047134">
    <property type="term" value="F:protein-disulfide reductase [NAD(P)H] activity"/>
    <property type="evidence" value="ECO:0007669"/>
    <property type="project" value="UniProtKB-EC"/>
</dbReference>
<proteinExistence type="predicted"/>
<dbReference type="GO" id="GO:0045454">
    <property type="term" value="P:cell redox homeostasis"/>
    <property type="evidence" value="ECO:0007669"/>
    <property type="project" value="TreeGrafter"/>
</dbReference>
<dbReference type="InterPro" id="IPR036929">
    <property type="entry name" value="DsbDN_sf"/>
</dbReference>
<keyword evidence="5 7" id="KW-1133">Transmembrane helix</keyword>
<feature type="transmembrane region" description="Helical" evidence="7">
    <location>
        <begin position="279"/>
        <end position="301"/>
    </location>
</feature>
<keyword evidence="10" id="KW-1185">Reference proteome</keyword>
<dbReference type="Pfam" id="PF02683">
    <property type="entry name" value="DsbD_TM"/>
    <property type="match status" value="1"/>
</dbReference>
<comment type="caution">
    <text evidence="9">The sequence shown here is derived from an EMBL/GenBank/DDBJ whole genome shotgun (WGS) entry which is preliminary data.</text>
</comment>
<dbReference type="Pfam" id="PF11412">
    <property type="entry name" value="DsbD_N"/>
    <property type="match status" value="1"/>
</dbReference>
<feature type="transmembrane region" description="Helical" evidence="7">
    <location>
        <begin position="401"/>
        <end position="420"/>
    </location>
</feature>
<dbReference type="PROSITE" id="PS51352">
    <property type="entry name" value="THIOREDOXIN_2"/>
    <property type="match status" value="1"/>
</dbReference>
<evidence type="ECO:0000313" key="9">
    <source>
        <dbReference type="EMBL" id="NYG35113.1"/>
    </source>
</evidence>
<evidence type="ECO:0000313" key="10">
    <source>
        <dbReference type="Proteomes" id="UP000518288"/>
    </source>
</evidence>
<organism evidence="9 10">
    <name type="scientific">Sphaerotilus montanus</name>
    <dbReference type="NCBI Taxonomy" id="522889"/>
    <lineage>
        <taxon>Bacteria</taxon>
        <taxon>Pseudomonadati</taxon>
        <taxon>Pseudomonadota</taxon>
        <taxon>Betaproteobacteria</taxon>
        <taxon>Burkholderiales</taxon>
        <taxon>Sphaerotilaceae</taxon>
        <taxon>Sphaerotilus</taxon>
    </lineage>
</organism>
<keyword evidence="9" id="KW-0560">Oxidoreductase</keyword>
<dbReference type="EMBL" id="JACCFH010000001">
    <property type="protein sequence ID" value="NYG35113.1"/>
    <property type="molecule type" value="Genomic_DNA"/>
</dbReference>
<dbReference type="InterPro" id="IPR035671">
    <property type="entry name" value="DsbD_gamma"/>
</dbReference>
<dbReference type="InterPro" id="IPR028250">
    <property type="entry name" value="DsbDN"/>
</dbReference>
<evidence type="ECO:0000256" key="7">
    <source>
        <dbReference type="SAM" id="Phobius"/>
    </source>
</evidence>
<dbReference type="RefSeq" id="WP_246332628.1">
    <property type="nucleotide sequence ID" value="NZ_JACCFH010000001.1"/>
</dbReference>
<accession>A0A7Y9U7G3</accession>
<keyword evidence="3 7" id="KW-0812">Transmembrane</keyword>
<evidence type="ECO:0000256" key="1">
    <source>
        <dbReference type="ARBA" id="ARBA00004651"/>
    </source>
</evidence>
<sequence length="559" mass="59350">MKMNCFSGSDVRRLVWRCLAAVLVWLVVTGPVRAAETFLEPEQAFRLSVRVADAQTLALRFEVAPGYYLYRERFEVLPGGPDVVLSPPVYPAGVVKFDETFQKEVEIYHDVLEVPLAVQSAPGQFTVKVTHQGCADKGLCYPPQIHQLQVRQEAGALRAVRVVAADATGDAALSSAEATPAPEASVFDRFGTVLRSGNLWGVAGVFALAGVLLSFTPCVLPMVPILSSIILGQGGGGSRQRGLLLSGAYALGMALVYTGMGVAAGLAGEGLAATLQTPWVLGAFALVLVGLSLSMFGFYDLQIPASWQTRLHAASSQVEGGRYGGVFVMGGVSALIVGPCVAAPLAGALVYISQTRDVVLGGVALFAMACGMSVPLMLVGLSAGSLLPRAGAWMEWVKRSFGVMLLAVAAWMVWPVLSFGSTVEAAGASSHTIPGDGVVFRRVRTLAELDEAVRTAGRPVLFDFYADWCVSCKEMERFTFTDPAVKERLAGMLLLQVDVTANNADDKALMRRYGLFGPPAILLFDTAGRELPAHRVIGFQRAGDFLSHLDAAPLRPSSP</sequence>
<keyword evidence="4" id="KW-0201">Cytochrome c-type biogenesis</keyword>
<name>A0A7Y9U7G3_9BURK</name>
<gene>
    <name evidence="9" type="ORF">BDD16_004099</name>
</gene>
<dbReference type="PANTHER" id="PTHR32234:SF0">
    <property type="entry name" value="THIOL:DISULFIDE INTERCHANGE PROTEIN DSBD"/>
    <property type="match status" value="1"/>
</dbReference>
<feature type="transmembrane region" description="Helical" evidence="7">
    <location>
        <begin position="243"/>
        <end position="267"/>
    </location>
</feature>
<dbReference type="GO" id="GO:0017004">
    <property type="term" value="P:cytochrome complex assembly"/>
    <property type="evidence" value="ECO:0007669"/>
    <property type="project" value="UniProtKB-KW"/>
</dbReference>
<dbReference type="Gene3D" id="3.40.30.10">
    <property type="entry name" value="Glutaredoxin"/>
    <property type="match status" value="1"/>
</dbReference>
<protein>
    <submittedName>
        <fullName evidence="9">Thiol:disulfide interchange protein DsbD</fullName>
        <ecNumber evidence="9">1.8.1.8</ecNumber>
    </submittedName>
</protein>
<evidence type="ECO:0000256" key="6">
    <source>
        <dbReference type="ARBA" id="ARBA00023136"/>
    </source>
</evidence>
<evidence type="ECO:0000256" key="5">
    <source>
        <dbReference type="ARBA" id="ARBA00022989"/>
    </source>
</evidence>